<evidence type="ECO:0000313" key="2">
    <source>
        <dbReference type="WBParaSite" id="PEQ_0000839901-mRNA-1"/>
    </source>
</evidence>
<dbReference type="AlphaFoldDB" id="A0A914RPH3"/>
<name>A0A914RPH3_PAREQ</name>
<organism evidence="1 2">
    <name type="scientific">Parascaris equorum</name>
    <name type="common">Equine roundworm</name>
    <dbReference type="NCBI Taxonomy" id="6256"/>
    <lineage>
        <taxon>Eukaryota</taxon>
        <taxon>Metazoa</taxon>
        <taxon>Ecdysozoa</taxon>
        <taxon>Nematoda</taxon>
        <taxon>Chromadorea</taxon>
        <taxon>Rhabditida</taxon>
        <taxon>Spirurina</taxon>
        <taxon>Ascaridomorpha</taxon>
        <taxon>Ascaridoidea</taxon>
        <taxon>Ascarididae</taxon>
        <taxon>Parascaris</taxon>
    </lineage>
</organism>
<dbReference type="WBParaSite" id="PEQ_0000839901-mRNA-1">
    <property type="protein sequence ID" value="PEQ_0000839901-mRNA-1"/>
    <property type="gene ID" value="PEQ_0000839901"/>
</dbReference>
<accession>A0A914RPH3</accession>
<protein>
    <submittedName>
        <fullName evidence="2">Uncharacterized protein</fullName>
    </submittedName>
</protein>
<dbReference type="Proteomes" id="UP000887564">
    <property type="component" value="Unplaced"/>
</dbReference>
<sequence>MKTSIFPDLSALAAQADPQAAFKTALLQVRTAIRRLELHISEVEADHGAWLEYLKQLRAAAEKANEASIYQTVAEAPDSFLIVIGEARRPYHCQVKS</sequence>
<evidence type="ECO:0000313" key="1">
    <source>
        <dbReference type="Proteomes" id="UP000887564"/>
    </source>
</evidence>
<keyword evidence="1" id="KW-1185">Reference proteome</keyword>
<reference evidence="2" key="1">
    <citation type="submission" date="2022-11" db="UniProtKB">
        <authorList>
            <consortium name="WormBaseParasite"/>
        </authorList>
    </citation>
    <scope>IDENTIFICATION</scope>
</reference>
<proteinExistence type="predicted"/>